<dbReference type="SMART" id="SM00530">
    <property type="entry name" value="HTH_XRE"/>
    <property type="match status" value="1"/>
</dbReference>
<dbReference type="SUPFAM" id="SSF47413">
    <property type="entry name" value="lambda repressor-like DNA-binding domains"/>
    <property type="match status" value="1"/>
</dbReference>
<evidence type="ECO:0000259" key="1">
    <source>
        <dbReference type="PROSITE" id="PS50943"/>
    </source>
</evidence>
<name>A0A255Y6Z4_9SPHN</name>
<dbReference type="Proteomes" id="UP000216991">
    <property type="component" value="Unassembled WGS sequence"/>
</dbReference>
<dbReference type="GO" id="GO:0003677">
    <property type="term" value="F:DNA binding"/>
    <property type="evidence" value="ECO:0007669"/>
    <property type="project" value="InterPro"/>
</dbReference>
<sequence>MNIEVQRFRTPEGTEMVVLPAKDYDRLAALAADGEDLADARATLARIDAGEGTMPGEVLGAILDDGLHPIAAWRRYRGLSQAELARRTGLSQVWLSRIENGGGTGSAATRRKLAEALEAPVWALDGGE</sequence>
<dbReference type="InterPro" id="IPR001387">
    <property type="entry name" value="Cro/C1-type_HTH"/>
</dbReference>
<feature type="domain" description="HTH cro/C1-type" evidence="1">
    <location>
        <begin position="70"/>
        <end position="124"/>
    </location>
</feature>
<dbReference type="Gene3D" id="1.10.260.40">
    <property type="entry name" value="lambda repressor-like DNA-binding domains"/>
    <property type="match status" value="1"/>
</dbReference>
<dbReference type="AlphaFoldDB" id="A0A255Y6Z4"/>
<dbReference type="EMBL" id="NOXT01000123">
    <property type="protein sequence ID" value="OYQ24996.1"/>
    <property type="molecule type" value="Genomic_DNA"/>
</dbReference>
<organism evidence="2 3">
    <name type="scientific">Sandarakinorhabdus cyanobacteriorum</name>
    <dbReference type="NCBI Taxonomy" id="1981098"/>
    <lineage>
        <taxon>Bacteria</taxon>
        <taxon>Pseudomonadati</taxon>
        <taxon>Pseudomonadota</taxon>
        <taxon>Alphaproteobacteria</taxon>
        <taxon>Sphingomonadales</taxon>
        <taxon>Sphingosinicellaceae</taxon>
        <taxon>Sandarakinorhabdus</taxon>
    </lineage>
</organism>
<dbReference type="InterPro" id="IPR010982">
    <property type="entry name" value="Lambda_DNA-bd_dom_sf"/>
</dbReference>
<dbReference type="CDD" id="cd00093">
    <property type="entry name" value="HTH_XRE"/>
    <property type="match status" value="1"/>
</dbReference>
<evidence type="ECO:0000313" key="2">
    <source>
        <dbReference type="EMBL" id="OYQ24996.1"/>
    </source>
</evidence>
<gene>
    <name evidence="2" type="ORF">CHU93_14230</name>
</gene>
<proteinExistence type="predicted"/>
<protein>
    <recommendedName>
        <fullName evidence="1">HTH cro/C1-type domain-containing protein</fullName>
    </recommendedName>
</protein>
<dbReference type="OrthoDB" id="407979at2"/>
<reference evidence="2 3" key="1">
    <citation type="submission" date="2017-07" db="EMBL/GenBank/DDBJ databases">
        <title>Sandarakinorhabdus cyanobacteriorum sp. nov., a novel bacterium isolated from cyanobacterial aggregates in a eutrophic lake.</title>
        <authorList>
            <person name="Cai H."/>
        </authorList>
    </citation>
    <scope>NUCLEOTIDE SEQUENCE [LARGE SCALE GENOMIC DNA]</scope>
    <source>
        <strain evidence="2 3">TH057</strain>
    </source>
</reference>
<dbReference type="RefSeq" id="WP_094474826.1">
    <property type="nucleotide sequence ID" value="NZ_NOXT01000123.1"/>
</dbReference>
<evidence type="ECO:0000313" key="3">
    <source>
        <dbReference type="Proteomes" id="UP000216991"/>
    </source>
</evidence>
<comment type="caution">
    <text evidence="2">The sequence shown here is derived from an EMBL/GenBank/DDBJ whole genome shotgun (WGS) entry which is preliminary data.</text>
</comment>
<dbReference type="PROSITE" id="PS50943">
    <property type="entry name" value="HTH_CROC1"/>
    <property type="match status" value="1"/>
</dbReference>
<keyword evidence="3" id="KW-1185">Reference proteome</keyword>
<accession>A0A255Y6Z4</accession>
<dbReference type="Pfam" id="PF13560">
    <property type="entry name" value="HTH_31"/>
    <property type="match status" value="1"/>
</dbReference>